<dbReference type="RefSeq" id="WP_320213365.1">
    <property type="nucleotide sequence ID" value="NZ_JAVIIS010000008.1"/>
</dbReference>
<keyword evidence="6 10" id="KW-0418">Kinase</keyword>
<dbReference type="PROSITE" id="PS50109">
    <property type="entry name" value="HIS_KIN"/>
    <property type="match status" value="1"/>
</dbReference>
<dbReference type="InterPro" id="IPR029016">
    <property type="entry name" value="GAF-like_dom_sf"/>
</dbReference>
<gene>
    <name evidence="10" type="ORF">RFM51_07615</name>
</gene>
<dbReference type="Gene3D" id="3.30.565.10">
    <property type="entry name" value="Histidine kinase-like ATPase, C-terminal domain"/>
    <property type="match status" value="1"/>
</dbReference>
<feature type="coiled-coil region" evidence="8">
    <location>
        <begin position="145"/>
        <end position="192"/>
    </location>
</feature>
<keyword evidence="8" id="KW-0175">Coiled coil</keyword>
<comment type="caution">
    <text evidence="10">The sequence shown here is derived from an EMBL/GenBank/DDBJ whole genome shotgun (WGS) entry which is preliminary data.</text>
</comment>
<evidence type="ECO:0000313" key="11">
    <source>
        <dbReference type="Proteomes" id="UP001272097"/>
    </source>
</evidence>
<evidence type="ECO:0000256" key="4">
    <source>
        <dbReference type="ARBA" id="ARBA00022679"/>
    </source>
</evidence>
<dbReference type="InterPro" id="IPR003018">
    <property type="entry name" value="GAF"/>
</dbReference>
<proteinExistence type="predicted"/>
<dbReference type="InterPro" id="IPR003594">
    <property type="entry name" value="HATPase_dom"/>
</dbReference>
<evidence type="ECO:0000256" key="1">
    <source>
        <dbReference type="ARBA" id="ARBA00000085"/>
    </source>
</evidence>
<dbReference type="InterPro" id="IPR011102">
    <property type="entry name" value="Sig_transdc_His_kinase_HWE"/>
</dbReference>
<feature type="domain" description="Histidine kinase" evidence="9">
    <location>
        <begin position="294"/>
        <end position="383"/>
    </location>
</feature>
<dbReference type="Pfam" id="PF01590">
    <property type="entry name" value="GAF"/>
    <property type="match status" value="1"/>
</dbReference>
<dbReference type="Pfam" id="PF07568">
    <property type="entry name" value="HisKA_2"/>
    <property type="match status" value="1"/>
</dbReference>
<keyword evidence="7" id="KW-0067">ATP-binding</keyword>
<evidence type="ECO:0000313" key="10">
    <source>
        <dbReference type="EMBL" id="MDX8439456.1"/>
    </source>
</evidence>
<organism evidence="10 11">
    <name type="scientific">Mesorhizobium australafricanum</name>
    <dbReference type="NCBI Taxonomy" id="3072311"/>
    <lineage>
        <taxon>Bacteria</taxon>
        <taxon>Pseudomonadati</taxon>
        <taxon>Pseudomonadota</taxon>
        <taxon>Alphaproteobacteria</taxon>
        <taxon>Hyphomicrobiales</taxon>
        <taxon>Phyllobacteriaceae</taxon>
        <taxon>Mesorhizobium</taxon>
    </lineage>
</organism>
<dbReference type="Pfam" id="PF02518">
    <property type="entry name" value="HATPase_c"/>
    <property type="match status" value="1"/>
</dbReference>
<dbReference type="InterPro" id="IPR011495">
    <property type="entry name" value="Sig_transdc_His_kin_sub2_dim/P"/>
</dbReference>
<dbReference type="Gene3D" id="3.30.450.40">
    <property type="match status" value="1"/>
</dbReference>
<keyword evidence="5" id="KW-0547">Nucleotide-binding</keyword>
<evidence type="ECO:0000256" key="8">
    <source>
        <dbReference type="SAM" id="Coils"/>
    </source>
</evidence>
<dbReference type="PRINTS" id="PR00344">
    <property type="entry name" value="BCTRLSENSOR"/>
</dbReference>
<dbReference type="InterPro" id="IPR036890">
    <property type="entry name" value="HATPase_C_sf"/>
</dbReference>
<sequence>MQFAEDLEHTRLVVSHRYDAARITPAPEFDEIVQLARAVCDAPVAAINFVDEEHEWIQAVAGLPEDCIDDPTGICARVLPPGDVVVVRDVAADARFRSFLQTHPDSSIRFYAAASLLAPDGGHVGTLCILDHQPRDLTAKQKSLLKALARRVINELELRRSLEAERQALREAEKLLADKDQLLAQNKMLMQEVDHRVKNSLQLVSSLLMLQARRLGNSEAGNALEEAHRRIASVAAAHDQLYRASGSDRVDMSVFIDGICGALAVHRPGNIDGIEVRADPVVLGSKRAMKTGMLVAELVMNGLKHAYPDGRRGSIRVELKTEGPIARLSVSDDGVGLPSDFIFEGGKGLGMRLVRSIVDQFEGKVSVDPGPGARFVVEIPKDIESSGRA</sequence>
<dbReference type="SMART" id="SM00387">
    <property type="entry name" value="HATPase_c"/>
    <property type="match status" value="1"/>
</dbReference>
<evidence type="ECO:0000259" key="9">
    <source>
        <dbReference type="PROSITE" id="PS50109"/>
    </source>
</evidence>
<dbReference type="InterPro" id="IPR005467">
    <property type="entry name" value="His_kinase_dom"/>
</dbReference>
<dbReference type="InterPro" id="IPR004358">
    <property type="entry name" value="Sig_transdc_His_kin-like_C"/>
</dbReference>
<dbReference type="SMART" id="SM00065">
    <property type="entry name" value="GAF"/>
    <property type="match status" value="1"/>
</dbReference>
<dbReference type="GO" id="GO:0016301">
    <property type="term" value="F:kinase activity"/>
    <property type="evidence" value="ECO:0007669"/>
    <property type="project" value="UniProtKB-KW"/>
</dbReference>
<dbReference type="EC" id="2.7.13.3" evidence="2"/>
<evidence type="ECO:0000256" key="7">
    <source>
        <dbReference type="ARBA" id="ARBA00022840"/>
    </source>
</evidence>
<keyword evidence="11" id="KW-1185">Reference proteome</keyword>
<dbReference type="SUPFAM" id="SSF55781">
    <property type="entry name" value="GAF domain-like"/>
    <property type="match status" value="1"/>
</dbReference>
<protein>
    <recommendedName>
        <fullName evidence="2">histidine kinase</fullName>
        <ecNumber evidence="2">2.7.13.3</ecNumber>
    </recommendedName>
</protein>
<dbReference type="Proteomes" id="UP001272097">
    <property type="component" value="Unassembled WGS sequence"/>
</dbReference>
<reference evidence="10 11" key="1">
    <citation type="submission" date="2023-08" db="EMBL/GenBank/DDBJ databases">
        <title>Implementing the SeqCode for naming new Mesorhizobium species isolated from Vachellia karroo root nodules.</title>
        <authorList>
            <person name="Van Lill M."/>
        </authorList>
    </citation>
    <scope>NUCLEOTIDE SEQUENCE [LARGE SCALE GENOMIC DNA]</scope>
    <source>
        <strain evidence="10 11">VK3E</strain>
    </source>
</reference>
<dbReference type="SMART" id="SM00911">
    <property type="entry name" value="HWE_HK"/>
    <property type="match status" value="1"/>
</dbReference>
<dbReference type="EMBL" id="JAVIIS010000008">
    <property type="protein sequence ID" value="MDX8439456.1"/>
    <property type="molecule type" value="Genomic_DNA"/>
</dbReference>
<dbReference type="PANTHER" id="PTHR41523">
    <property type="entry name" value="TWO-COMPONENT SYSTEM SENSOR PROTEIN"/>
    <property type="match status" value="1"/>
</dbReference>
<keyword evidence="3" id="KW-0597">Phosphoprotein</keyword>
<evidence type="ECO:0000256" key="2">
    <source>
        <dbReference type="ARBA" id="ARBA00012438"/>
    </source>
</evidence>
<dbReference type="PANTHER" id="PTHR41523:SF8">
    <property type="entry name" value="ETHYLENE RESPONSE SENSOR PROTEIN"/>
    <property type="match status" value="1"/>
</dbReference>
<accession>A0ABU4WTT0</accession>
<keyword evidence="4" id="KW-0808">Transferase</keyword>
<evidence type="ECO:0000256" key="5">
    <source>
        <dbReference type="ARBA" id="ARBA00022741"/>
    </source>
</evidence>
<evidence type="ECO:0000256" key="6">
    <source>
        <dbReference type="ARBA" id="ARBA00022777"/>
    </source>
</evidence>
<dbReference type="SUPFAM" id="SSF55874">
    <property type="entry name" value="ATPase domain of HSP90 chaperone/DNA topoisomerase II/histidine kinase"/>
    <property type="match status" value="1"/>
</dbReference>
<comment type="catalytic activity">
    <reaction evidence="1">
        <text>ATP + protein L-histidine = ADP + protein N-phospho-L-histidine.</text>
        <dbReference type="EC" id="2.7.13.3"/>
    </reaction>
</comment>
<name>A0ABU4WTT0_9HYPH</name>
<evidence type="ECO:0000256" key="3">
    <source>
        <dbReference type="ARBA" id="ARBA00022553"/>
    </source>
</evidence>